<evidence type="ECO:0000256" key="1">
    <source>
        <dbReference type="ARBA" id="ARBA00007825"/>
    </source>
</evidence>
<keyword evidence="7" id="KW-1185">Reference proteome</keyword>
<evidence type="ECO:0000256" key="3">
    <source>
        <dbReference type="ARBA" id="ARBA00023002"/>
    </source>
</evidence>
<evidence type="ECO:0000313" key="6">
    <source>
        <dbReference type="EMBL" id="PHK97096.1"/>
    </source>
</evidence>
<dbReference type="GO" id="GO:0008199">
    <property type="term" value="F:ferric iron binding"/>
    <property type="evidence" value="ECO:0007669"/>
    <property type="project" value="InterPro"/>
</dbReference>
<feature type="domain" description="Intradiol ring-cleavage dioxygenases" evidence="5">
    <location>
        <begin position="56"/>
        <end position="139"/>
    </location>
</feature>
<evidence type="ECO:0000256" key="4">
    <source>
        <dbReference type="SAM" id="SignalP"/>
    </source>
</evidence>
<dbReference type="PANTHER" id="PTHR33711">
    <property type="entry name" value="DIOXYGENASE, PUTATIVE (AFU_ORTHOLOGUE AFUA_2G02910)-RELATED"/>
    <property type="match status" value="1"/>
</dbReference>
<gene>
    <name evidence="6" type="ORF">CGL56_17610</name>
</gene>
<protein>
    <submittedName>
        <fullName evidence="6">Intradiol ring-cleavage dioxygenase</fullName>
    </submittedName>
</protein>
<organism evidence="6 7">
    <name type="scientific">Neolewinella marina</name>
    <dbReference type="NCBI Taxonomy" id="438751"/>
    <lineage>
        <taxon>Bacteria</taxon>
        <taxon>Pseudomonadati</taxon>
        <taxon>Bacteroidota</taxon>
        <taxon>Saprospiria</taxon>
        <taxon>Saprospirales</taxon>
        <taxon>Lewinellaceae</taxon>
        <taxon>Neolewinella</taxon>
    </lineage>
</organism>
<dbReference type="EMBL" id="PDLO01000013">
    <property type="protein sequence ID" value="PHK97096.1"/>
    <property type="molecule type" value="Genomic_DNA"/>
</dbReference>
<keyword evidence="2 6" id="KW-0223">Dioxygenase</keyword>
<dbReference type="Pfam" id="PF00775">
    <property type="entry name" value="Dioxygenase_C"/>
    <property type="match status" value="1"/>
</dbReference>
<dbReference type="AlphaFoldDB" id="A0A2G0CAV5"/>
<feature type="chain" id="PRO_5013887984" evidence="4">
    <location>
        <begin position="25"/>
        <end position="382"/>
    </location>
</feature>
<name>A0A2G0CAV5_9BACT</name>
<evidence type="ECO:0000259" key="5">
    <source>
        <dbReference type="Pfam" id="PF00775"/>
    </source>
</evidence>
<comment type="similarity">
    <text evidence="1">Belongs to the intradiol ring-cleavage dioxygenase family.</text>
</comment>
<dbReference type="SUPFAM" id="SSF49482">
    <property type="entry name" value="Aromatic compound dioxygenase"/>
    <property type="match status" value="1"/>
</dbReference>
<comment type="caution">
    <text evidence="6">The sequence shown here is derived from an EMBL/GenBank/DDBJ whole genome shotgun (WGS) entry which is preliminary data.</text>
</comment>
<evidence type="ECO:0000313" key="7">
    <source>
        <dbReference type="Proteomes" id="UP000226437"/>
    </source>
</evidence>
<dbReference type="InterPro" id="IPR000627">
    <property type="entry name" value="Intradiol_dOase_C"/>
</dbReference>
<sequence length="382" mass="41500">MLRFPFCTLLLLLSGALHRCSAQATGPETVGGPFENREFFYYGMPAEIAATDTTAGWHSGGQRLVIRGRMLRPDGVTPAAGVVLYYYQTDATGVYPTHDLSDPRVARHGSLRGWVKSDKEGRYAIYTVRPAPYPGRDDPAHIHPALLEPGIEVPYYLDAFVFDDDSLLTTARRRGAENRGGSGVLRVKEVGDRQIAEHNIIVGLNIPGHPAEATRGPRSGPAIGEDLTSFTPYHVHGPDAGTRVCPVCKYGKYRGALLFAGAGADWSAIERWLAFLEGQAAQGAGALRVFLVDGDDSKLPRAERIRRLEEMATCLNLSNVALTLVPNLQDTASEVSALSLHSEARLTLLLYDNGKVIGNWVDPLPTPERFAEVDERLGGGAR</sequence>
<proteinExistence type="inferred from homology"/>
<dbReference type="Gene3D" id="2.60.130.10">
    <property type="entry name" value="Aromatic compound dioxygenase"/>
    <property type="match status" value="1"/>
</dbReference>
<dbReference type="PANTHER" id="PTHR33711:SF10">
    <property type="entry name" value="INTRADIOL RING-CLEAVAGE DIOXYGENASES DOMAIN-CONTAINING PROTEIN"/>
    <property type="match status" value="1"/>
</dbReference>
<dbReference type="GO" id="GO:0016702">
    <property type="term" value="F:oxidoreductase activity, acting on single donors with incorporation of molecular oxygen, incorporation of two atoms of oxygen"/>
    <property type="evidence" value="ECO:0007669"/>
    <property type="project" value="InterPro"/>
</dbReference>
<feature type="signal peptide" evidence="4">
    <location>
        <begin position="1"/>
        <end position="24"/>
    </location>
</feature>
<keyword evidence="3" id="KW-0560">Oxidoreductase</keyword>
<accession>A0A2G0CAV5</accession>
<dbReference type="InterPro" id="IPR015889">
    <property type="entry name" value="Intradiol_dOase_core"/>
</dbReference>
<dbReference type="RefSeq" id="WP_099107906.1">
    <property type="nucleotide sequence ID" value="NZ_JAATJF010000002.1"/>
</dbReference>
<dbReference type="Proteomes" id="UP000226437">
    <property type="component" value="Unassembled WGS sequence"/>
</dbReference>
<keyword evidence="4" id="KW-0732">Signal</keyword>
<evidence type="ECO:0000256" key="2">
    <source>
        <dbReference type="ARBA" id="ARBA00022964"/>
    </source>
</evidence>
<dbReference type="InterPro" id="IPR050770">
    <property type="entry name" value="Intradiol_RC_Dioxygenase"/>
</dbReference>
<dbReference type="OrthoDB" id="933561at2"/>
<reference evidence="6 7" key="1">
    <citation type="submission" date="2017-10" db="EMBL/GenBank/DDBJ databases">
        <title>The draft genome sequence of Lewinella marina KCTC 32374.</title>
        <authorList>
            <person name="Wang K."/>
        </authorList>
    </citation>
    <scope>NUCLEOTIDE SEQUENCE [LARGE SCALE GENOMIC DNA]</scope>
    <source>
        <strain evidence="6 7">MKG-38</strain>
    </source>
</reference>